<evidence type="ECO:0000313" key="3">
    <source>
        <dbReference type="Proteomes" id="UP001244011"/>
    </source>
</evidence>
<dbReference type="RefSeq" id="XP_060282824.1">
    <property type="nucleotide sequence ID" value="XM_060426116.1"/>
</dbReference>
<dbReference type="GeneID" id="85309303"/>
<feature type="chain" id="PRO_5042500764" evidence="1">
    <location>
        <begin position="21"/>
        <end position="165"/>
    </location>
</feature>
<protein>
    <submittedName>
        <fullName evidence="2">Uncharacterized protein</fullName>
    </submittedName>
</protein>
<reference evidence="2" key="1">
    <citation type="submission" date="2023-06" db="EMBL/GenBank/DDBJ databases">
        <title>Genome-scale phylogeny and comparative genomics of the fungal order Sordariales.</title>
        <authorList>
            <consortium name="Lawrence Berkeley National Laboratory"/>
            <person name="Hensen N."/>
            <person name="Bonometti L."/>
            <person name="Westerberg I."/>
            <person name="Brannstrom I.O."/>
            <person name="Guillou S."/>
            <person name="Cros-Aarteil S."/>
            <person name="Calhoun S."/>
            <person name="Haridas S."/>
            <person name="Kuo A."/>
            <person name="Mondo S."/>
            <person name="Pangilinan J."/>
            <person name="Riley R."/>
            <person name="Labutti K."/>
            <person name="Andreopoulos B."/>
            <person name="Lipzen A."/>
            <person name="Chen C."/>
            <person name="Yanf M."/>
            <person name="Daum C."/>
            <person name="Ng V."/>
            <person name="Clum A."/>
            <person name="Steindorff A."/>
            <person name="Ohm R."/>
            <person name="Martin F."/>
            <person name="Silar P."/>
            <person name="Natvig D."/>
            <person name="Lalanne C."/>
            <person name="Gautier V."/>
            <person name="Ament-Velasquez S.L."/>
            <person name="Kruys A."/>
            <person name="Hutchinson M.I."/>
            <person name="Powell A.J."/>
            <person name="Barry K."/>
            <person name="Miller A.N."/>
            <person name="Grigoriev I.V."/>
            <person name="Debuchy R."/>
            <person name="Gladieux P."/>
            <person name="Thoren M.H."/>
            <person name="Johannesson H."/>
        </authorList>
    </citation>
    <scope>NUCLEOTIDE SEQUENCE</scope>
    <source>
        <strain evidence="2">8032-3</strain>
    </source>
</reference>
<sequence length="165" mass="16561">MTMKLLSLSTLLLFTGLAAAGEAQPACPTITSHALCPTCPVNACLKLDTVTIPCGCPTASVPTATITHTCPSNPDETCFAPPCASTSYATVTESCNGGGGCPTVTSTVRAPDCTPPPPAGGSVCVELACLEVVPMTWPCSCVGSGPVPTATVTGPYAFLKLDIIL</sequence>
<organism evidence="2 3">
    <name type="scientific">Phialemonium atrogriseum</name>
    <dbReference type="NCBI Taxonomy" id="1093897"/>
    <lineage>
        <taxon>Eukaryota</taxon>
        <taxon>Fungi</taxon>
        <taxon>Dikarya</taxon>
        <taxon>Ascomycota</taxon>
        <taxon>Pezizomycotina</taxon>
        <taxon>Sordariomycetes</taxon>
        <taxon>Sordariomycetidae</taxon>
        <taxon>Cephalothecales</taxon>
        <taxon>Cephalothecaceae</taxon>
        <taxon>Phialemonium</taxon>
    </lineage>
</organism>
<gene>
    <name evidence="2" type="ORF">QBC33DRAFT_515932</name>
</gene>
<keyword evidence="3" id="KW-1185">Reference proteome</keyword>
<feature type="signal peptide" evidence="1">
    <location>
        <begin position="1"/>
        <end position="20"/>
    </location>
</feature>
<comment type="caution">
    <text evidence="2">The sequence shown here is derived from an EMBL/GenBank/DDBJ whole genome shotgun (WGS) entry which is preliminary data.</text>
</comment>
<dbReference type="AlphaFoldDB" id="A0AAJ0C2V9"/>
<evidence type="ECO:0000313" key="2">
    <source>
        <dbReference type="EMBL" id="KAK1766611.1"/>
    </source>
</evidence>
<proteinExistence type="predicted"/>
<keyword evidence="1" id="KW-0732">Signal</keyword>
<accession>A0AAJ0C2V9</accession>
<dbReference type="EMBL" id="MU839011">
    <property type="protein sequence ID" value="KAK1766611.1"/>
    <property type="molecule type" value="Genomic_DNA"/>
</dbReference>
<dbReference type="Proteomes" id="UP001244011">
    <property type="component" value="Unassembled WGS sequence"/>
</dbReference>
<name>A0AAJ0C2V9_9PEZI</name>
<evidence type="ECO:0000256" key="1">
    <source>
        <dbReference type="SAM" id="SignalP"/>
    </source>
</evidence>